<dbReference type="OrthoDB" id="2019384at2759"/>
<gene>
    <name evidence="2" type="ORF">E2C01_076034</name>
</gene>
<protein>
    <submittedName>
        <fullName evidence="2">Uncharacterized protein</fullName>
    </submittedName>
</protein>
<accession>A0A5B7IKY8</accession>
<feature type="coiled-coil region" evidence="1">
    <location>
        <begin position="162"/>
        <end position="189"/>
    </location>
</feature>
<dbReference type="CDD" id="cd00037">
    <property type="entry name" value="CLECT"/>
    <property type="match status" value="1"/>
</dbReference>
<dbReference type="Proteomes" id="UP000324222">
    <property type="component" value="Unassembled WGS sequence"/>
</dbReference>
<comment type="caution">
    <text evidence="2">The sequence shown here is derived from an EMBL/GenBank/DDBJ whole genome shotgun (WGS) entry which is preliminary data.</text>
</comment>
<dbReference type="EMBL" id="VSRR010056901">
    <property type="protein sequence ID" value="MPC81418.1"/>
    <property type="molecule type" value="Genomic_DNA"/>
</dbReference>
<reference evidence="2 3" key="1">
    <citation type="submission" date="2019-05" db="EMBL/GenBank/DDBJ databases">
        <title>Another draft genome of Portunus trituberculatus and its Hox gene families provides insights of decapod evolution.</title>
        <authorList>
            <person name="Jeong J.-H."/>
            <person name="Song I."/>
            <person name="Kim S."/>
            <person name="Choi T."/>
            <person name="Kim D."/>
            <person name="Ryu S."/>
            <person name="Kim W."/>
        </authorList>
    </citation>
    <scope>NUCLEOTIDE SEQUENCE [LARGE SCALE GENOMIC DNA]</scope>
    <source>
        <tissue evidence="2">Muscle</tissue>
    </source>
</reference>
<organism evidence="2 3">
    <name type="scientific">Portunus trituberculatus</name>
    <name type="common">Swimming crab</name>
    <name type="synonym">Neptunus trituberculatus</name>
    <dbReference type="NCBI Taxonomy" id="210409"/>
    <lineage>
        <taxon>Eukaryota</taxon>
        <taxon>Metazoa</taxon>
        <taxon>Ecdysozoa</taxon>
        <taxon>Arthropoda</taxon>
        <taxon>Crustacea</taxon>
        <taxon>Multicrustacea</taxon>
        <taxon>Malacostraca</taxon>
        <taxon>Eumalacostraca</taxon>
        <taxon>Eucarida</taxon>
        <taxon>Decapoda</taxon>
        <taxon>Pleocyemata</taxon>
        <taxon>Brachyura</taxon>
        <taxon>Eubrachyura</taxon>
        <taxon>Portunoidea</taxon>
        <taxon>Portunidae</taxon>
        <taxon>Portuninae</taxon>
        <taxon>Portunus</taxon>
    </lineage>
</organism>
<name>A0A5B7IKY8_PORTR</name>
<proteinExistence type="predicted"/>
<keyword evidence="3" id="KW-1185">Reference proteome</keyword>
<evidence type="ECO:0000256" key="1">
    <source>
        <dbReference type="SAM" id="Coils"/>
    </source>
</evidence>
<sequence length="217" mass="25246">MWFWIDSTPVQMGPPLWALHGSYQSYEMPRPYDRAMSAGTSEQFACSRPYRLCTLANQDSIRGFILLLVRFHQTKRHCQAYEGSYGNLIHHLLSMPVSLTITTLAMLSGFQEPRSNEESYQDCAFLDKDRFMYMSDMNCDARLAAICQHPGVPERKTQKEMIHELEDASDEKEMSIKKSESKIAEMMEEEMMEKKERYVSEEVIEVEETNESKEKIV</sequence>
<evidence type="ECO:0000313" key="2">
    <source>
        <dbReference type="EMBL" id="MPC81418.1"/>
    </source>
</evidence>
<keyword evidence="1" id="KW-0175">Coiled coil</keyword>
<dbReference type="AlphaFoldDB" id="A0A5B7IKY8"/>
<evidence type="ECO:0000313" key="3">
    <source>
        <dbReference type="Proteomes" id="UP000324222"/>
    </source>
</evidence>